<protein>
    <recommendedName>
        <fullName evidence="7">Cobyrinate a,c-diamide synthase</fullName>
        <ecNumber evidence="7">6.3.5.11</ecNumber>
    </recommendedName>
    <alternativeName>
        <fullName evidence="7">Cobyrinic acid a,c-diamide synthetase</fullName>
    </alternativeName>
</protein>
<keyword evidence="2 7" id="KW-0436">Ligase</keyword>
<dbReference type="PANTHER" id="PTHR43873">
    <property type="entry name" value="COBYRINATE A,C-DIAMIDE SYNTHASE"/>
    <property type="match status" value="1"/>
</dbReference>
<dbReference type="NCBIfam" id="NF002204">
    <property type="entry name" value="PRK01077.1"/>
    <property type="match status" value="1"/>
</dbReference>
<dbReference type="Gene3D" id="3.40.50.880">
    <property type="match status" value="1"/>
</dbReference>
<dbReference type="InterPro" id="IPR011698">
    <property type="entry name" value="GATase_3"/>
</dbReference>
<dbReference type="Proteomes" id="UP000030321">
    <property type="component" value="Unassembled WGS sequence"/>
</dbReference>
<dbReference type="NCBIfam" id="TIGR00379">
    <property type="entry name" value="cobB"/>
    <property type="match status" value="1"/>
</dbReference>
<accession>A0A0A1VV66</accession>
<dbReference type="GO" id="GO:0042242">
    <property type="term" value="F:cobyrinic acid a,c-diamide synthase activity"/>
    <property type="evidence" value="ECO:0007669"/>
    <property type="project" value="UniProtKB-UniRule"/>
</dbReference>
<dbReference type="EC" id="6.3.5.11" evidence="7"/>
<proteinExistence type="inferred from homology"/>
<comment type="function">
    <text evidence="7">Catalyzes the ATP-dependent amidation of the two carboxylate groups at positions a and c of cobyrinate, using either L-glutamine or ammonia as the nitrogen source.</text>
</comment>
<evidence type="ECO:0000259" key="9">
    <source>
        <dbReference type="Pfam" id="PF07685"/>
    </source>
</evidence>
<dbReference type="PROSITE" id="PS51274">
    <property type="entry name" value="GATASE_COBBQ"/>
    <property type="match status" value="1"/>
</dbReference>
<evidence type="ECO:0000313" key="10">
    <source>
        <dbReference type="EMBL" id="GAL93373.1"/>
    </source>
</evidence>
<dbReference type="InterPro" id="IPR002586">
    <property type="entry name" value="CobQ/CobB/MinD/ParA_Nub-bd_dom"/>
</dbReference>
<organism evidence="10 11">
    <name type="scientific">Microcystis aeruginosa NIES-44</name>
    <dbReference type="NCBI Taxonomy" id="449439"/>
    <lineage>
        <taxon>Bacteria</taxon>
        <taxon>Bacillati</taxon>
        <taxon>Cyanobacteriota</taxon>
        <taxon>Cyanophyceae</taxon>
        <taxon>Oscillatoriophycideae</taxon>
        <taxon>Chroococcales</taxon>
        <taxon>Microcystaceae</taxon>
        <taxon>Microcystis</taxon>
    </lineage>
</organism>
<dbReference type="InterPro" id="IPR004484">
    <property type="entry name" value="CbiA/CobB_synth"/>
</dbReference>
<dbReference type="InterPro" id="IPR029062">
    <property type="entry name" value="Class_I_gatase-like"/>
</dbReference>
<keyword evidence="6 7" id="KW-0315">Glutamine amidotransferase</keyword>
<dbReference type="EMBL" id="BBPA01000037">
    <property type="protein sequence ID" value="GAL93373.1"/>
    <property type="molecule type" value="Genomic_DNA"/>
</dbReference>
<dbReference type="RefSeq" id="WP_045359101.1">
    <property type="nucleotide sequence ID" value="NZ_BBPA01000037.1"/>
</dbReference>
<evidence type="ECO:0000256" key="3">
    <source>
        <dbReference type="ARBA" id="ARBA00022741"/>
    </source>
</evidence>
<reference evidence="11" key="1">
    <citation type="journal article" date="2015" name="Genome">
        <title>Whole Genome Sequence of the Non-Microcystin-Producing Microcystis aeruginosa Strain NIES-44.</title>
        <authorList>
            <person name="Okano K."/>
            <person name="Miyata N."/>
            <person name="Ozaki Y."/>
        </authorList>
    </citation>
    <scope>NUCLEOTIDE SEQUENCE [LARGE SCALE GENOMIC DNA]</scope>
    <source>
        <strain evidence="11">NIES-44</strain>
    </source>
</reference>
<dbReference type="InterPro" id="IPR027417">
    <property type="entry name" value="P-loop_NTPase"/>
</dbReference>
<keyword evidence="7" id="KW-0169">Cobalamin biosynthesis</keyword>
<name>A0A0A1VV66_MICAE</name>
<evidence type="ECO:0000256" key="7">
    <source>
        <dbReference type="HAMAP-Rule" id="MF_00027"/>
    </source>
</evidence>
<evidence type="ECO:0000256" key="6">
    <source>
        <dbReference type="ARBA" id="ARBA00022962"/>
    </source>
</evidence>
<comment type="pathway">
    <text evidence="7">Cofactor biosynthesis; adenosylcobalamin biosynthesis; cob(II)yrinate a,c-diamide from sirohydrochlorin (anaerobic route): step 10/10.</text>
</comment>
<comment type="miscellaneous">
    <text evidence="7">The a and c carboxylates of cobyrinate are activated for nucleophilic attack via formation of a phosphorylated intermediate by ATP. CbiA catalyzes first the amidation of the c-carboxylate, and then that of the a-carboxylate.</text>
</comment>
<gene>
    <name evidence="7" type="primary">cbiA</name>
    <name evidence="10" type="ORF">N44_02060</name>
</gene>
<evidence type="ECO:0000256" key="1">
    <source>
        <dbReference type="ARBA" id="ARBA00001946"/>
    </source>
</evidence>
<sequence>MIIAGERSGVGKTTITLAILAYLISRGDRVQSFKVGPDYIDPMFHTHFTGRPCRNLDPVLTSEDYVKTCFAQHCQNVDYALIEGVMGLFDGIQLSDTQFPDYASTAHIARILGLPLLLVIDCSRLSTSVAAIVRGYQSLDKNLHLAGVILNRVGSDRHQQLLQTALESINMPIVGVLRRQDSLTIPDRHLGLVPRDELGEIRQLQDQLASIAQNCFNWDILLPLLTISPPENPKNPTGANKLFPPIRIGIARDKAFNFYYPDNLDILANLGAELIFWSPLQGANLPENLQGLYFGGGFPEIFAPELAANTPILTQVRKAIASGMPTYAECGGLMYLCEKIIDFEQKNHSMLQIIPQSAIMSPKLTLGYRQAIAKQETILLKAGQPVRGHEFHRSQLSGVSDAPIYQLQAFPKSAINAEGWQGKNLHASYLHLHFGANLGLPKKFLAAGLDFFRTAALS</sequence>
<evidence type="ECO:0000256" key="5">
    <source>
        <dbReference type="ARBA" id="ARBA00022842"/>
    </source>
</evidence>
<dbReference type="HAMAP" id="MF_00027">
    <property type="entry name" value="CobB_CbiA"/>
    <property type="match status" value="1"/>
</dbReference>
<keyword evidence="4 7" id="KW-0067">ATP-binding</keyword>
<feature type="site" description="Increases nucleophilicity of active site Cys" evidence="7">
    <location>
        <position position="431"/>
    </location>
</feature>
<dbReference type="Gene3D" id="3.40.50.300">
    <property type="entry name" value="P-loop containing nucleotide triphosphate hydrolases"/>
    <property type="match status" value="1"/>
</dbReference>
<dbReference type="Pfam" id="PF07685">
    <property type="entry name" value="GATase_3"/>
    <property type="match status" value="1"/>
</dbReference>
<feature type="domain" description="CobB/CobQ-like glutamine amidotransferase" evidence="9">
    <location>
        <begin position="247"/>
        <end position="436"/>
    </location>
</feature>
<evidence type="ECO:0000256" key="2">
    <source>
        <dbReference type="ARBA" id="ARBA00022598"/>
    </source>
</evidence>
<comment type="domain">
    <text evidence="7">Comprises of two domains. The C-terminal domain contains the binding site for glutamine and catalyzes the hydrolysis of this substrate to glutamate and ammonia. The N-terminal domain is anticipated to bind ATP and cobyrinate and catalyzes the ultimate synthesis of the diamide product. The ammonia produced via the glutaminase domain is probably translocated to the adjacent domain via a molecular tunnel, where it reacts with an activated intermediate.</text>
</comment>
<dbReference type="PANTHER" id="PTHR43873:SF1">
    <property type="entry name" value="COBYRINATE A,C-DIAMIDE SYNTHASE"/>
    <property type="match status" value="1"/>
</dbReference>
<dbReference type="SUPFAM" id="SSF52540">
    <property type="entry name" value="P-loop containing nucleoside triphosphate hydrolases"/>
    <property type="match status" value="1"/>
</dbReference>
<dbReference type="SUPFAM" id="SSF52317">
    <property type="entry name" value="Class I glutamine amidotransferase-like"/>
    <property type="match status" value="1"/>
</dbReference>
<comment type="caution">
    <text evidence="10">The sequence shown here is derived from an EMBL/GenBank/DDBJ whole genome shotgun (WGS) entry which is preliminary data.</text>
</comment>
<dbReference type="GO" id="GO:0005524">
    <property type="term" value="F:ATP binding"/>
    <property type="evidence" value="ECO:0007669"/>
    <property type="project" value="UniProtKB-UniRule"/>
</dbReference>
<evidence type="ECO:0000313" key="11">
    <source>
        <dbReference type="Proteomes" id="UP000030321"/>
    </source>
</evidence>
<keyword evidence="3 7" id="KW-0547">Nucleotide-binding</keyword>
<evidence type="ECO:0000256" key="4">
    <source>
        <dbReference type="ARBA" id="ARBA00022840"/>
    </source>
</evidence>
<dbReference type="UniPathway" id="UPA00148">
    <property type="reaction ID" value="UER00231"/>
</dbReference>
<evidence type="ECO:0000259" key="8">
    <source>
        <dbReference type="Pfam" id="PF01656"/>
    </source>
</evidence>
<comment type="cofactor">
    <cofactor evidence="1 7">
        <name>Mg(2+)</name>
        <dbReference type="ChEBI" id="CHEBI:18420"/>
    </cofactor>
</comment>
<comment type="similarity">
    <text evidence="7">Belongs to the CobB/CbiA family.</text>
</comment>
<feature type="active site" description="Nucleophile" evidence="7">
    <location>
        <position position="330"/>
    </location>
</feature>
<dbReference type="CDD" id="cd03130">
    <property type="entry name" value="GATase1_CobB"/>
    <property type="match status" value="1"/>
</dbReference>
<dbReference type="CDD" id="cd05388">
    <property type="entry name" value="CobB_N"/>
    <property type="match status" value="1"/>
</dbReference>
<keyword evidence="5 7" id="KW-0460">Magnesium</keyword>
<dbReference type="AlphaFoldDB" id="A0A0A1VV66"/>
<comment type="catalytic activity">
    <reaction evidence="7">
        <text>cob(II)yrinate + 2 L-glutamine + 2 ATP + 2 H2O = cob(II)yrinate a,c diamide + 2 L-glutamate + 2 ADP + 2 phosphate + 2 H(+)</text>
        <dbReference type="Rhea" id="RHEA:26289"/>
        <dbReference type="ChEBI" id="CHEBI:15377"/>
        <dbReference type="ChEBI" id="CHEBI:15378"/>
        <dbReference type="ChEBI" id="CHEBI:29985"/>
        <dbReference type="ChEBI" id="CHEBI:30616"/>
        <dbReference type="ChEBI" id="CHEBI:43474"/>
        <dbReference type="ChEBI" id="CHEBI:58359"/>
        <dbReference type="ChEBI" id="CHEBI:58537"/>
        <dbReference type="ChEBI" id="CHEBI:58894"/>
        <dbReference type="ChEBI" id="CHEBI:456216"/>
        <dbReference type="EC" id="6.3.5.11"/>
    </reaction>
</comment>
<dbReference type="GO" id="GO:0009236">
    <property type="term" value="P:cobalamin biosynthetic process"/>
    <property type="evidence" value="ECO:0007669"/>
    <property type="project" value="UniProtKB-UniRule"/>
</dbReference>
<feature type="domain" description="CobQ/CobB/MinD/ParA nucleotide binding" evidence="8">
    <location>
        <begin position="2"/>
        <end position="190"/>
    </location>
</feature>
<dbReference type="Pfam" id="PF01656">
    <property type="entry name" value="CbiA"/>
    <property type="match status" value="1"/>
</dbReference>